<dbReference type="EMBL" id="LWDL01000012">
    <property type="protein sequence ID" value="OQW52522.1"/>
    <property type="molecule type" value="Genomic_DNA"/>
</dbReference>
<proteinExistence type="predicted"/>
<dbReference type="Gene3D" id="3.30.160.150">
    <property type="entry name" value="Lipoprotein like domain"/>
    <property type="match status" value="1"/>
</dbReference>
<reference evidence="1 2" key="1">
    <citation type="journal article" date="2017" name="Water Res.">
        <title>Comammox in drinking water systems.</title>
        <authorList>
            <person name="Wang Y."/>
            <person name="Ma L."/>
            <person name="Mao Y."/>
            <person name="Jiang X."/>
            <person name="Xia Y."/>
            <person name="Yu K."/>
            <person name="Li B."/>
            <person name="Zhang T."/>
        </authorList>
    </citation>
    <scope>NUCLEOTIDE SEQUENCE [LARGE SCALE GENOMIC DNA]</scope>
    <source>
        <strain evidence="1">SG_bin8</strain>
    </source>
</reference>
<evidence type="ECO:0008006" key="3">
    <source>
        <dbReference type="Google" id="ProtNLM"/>
    </source>
</evidence>
<protein>
    <recommendedName>
        <fullName evidence="3">LPS-assembly lipoprotein LptE</fullName>
    </recommendedName>
</protein>
<gene>
    <name evidence="1" type="ORF">A4S15_06670</name>
</gene>
<evidence type="ECO:0000313" key="2">
    <source>
        <dbReference type="Proteomes" id="UP000192872"/>
    </source>
</evidence>
<comment type="caution">
    <text evidence="1">The sequence shown here is derived from an EMBL/GenBank/DDBJ whole genome shotgun (WGS) entry which is preliminary data.</text>
</comment>
<name>A0A1W9HYY2_9HYPH</name>
<dbReference type="Proteomes" id="UP000192872">
    <property type="component" value="Unassembled WGS sequence"/>
</dbReference>
<sequence>MRPAGLVMLSLALAGCGFRPLYLENGAPAAGAPQQKASIGRELAGISVQLGATRESILLRNNLIFAFTGGGDDSANPVHRLDYTIIKSASPFTVEAGSGRQSAAFVTIQVTYQLLRIGSLDPVFRGRAIGRASFDKPAQRFAAIRAERDAEDRAVGDVSEAIRNALASYFVQKSQSGS</sequence>
<dbReference type="AlphaFoldDB" id="A0A1W9HYY2"/>
<accession>A0A1W9HYY2</accession>
<organism evidence="1 2">
    <name type="scientific">Candidatus Raskinella chloraquaticus</name>
    <dbReference type="NCBI Taxonomy" id="1951219"/>
    <lineage>
        <taxon>Bacteria</taxon>
        <taxon>Pseudomonadati</taxon>
        <taxon>Pseudomonadota</taxon>
        <taxon>Alphaproteobacteria</taxon>
        <taxon>Hyphomicrobiales</taxon>
        <taxon>Phreatobacteraceae</taxon>
        <taxon>Candidatus Raskinella</taxon>
    </lineage>
</organism>
<evidence type="ECO:0000313" key="1">
    <source>
        <dbReference type="EMBL" id="OQW52522.1"/>
    </source>
</evidence>
<dbReference type="PROSITE" id="PS51257">
    <property type="entry name" value="PROKAR_LIPOPROTEIN"/>
    <property type="match status" value="1"/>
</dbReference>
<dbReference type="STRING" id="1827387.A4S15_06670"/>